<evidence type="ECO:0000256" key="1">
    <source>
        <dbReference type="SAM" id="Phobius"/>
    </source>
</evidence>
<reference evidence="4" key="1">
    <citation type="submission" date="2022-08" db="EMBL/GenBank/DDBJ databases">
        <title>Catabolic pathway analysis in culturable SAR92 clade bacteria reveals their overlooked roles in DMSP degradation in coastal seas.</title>
        <authorList>
            <person name="He X."/>
            <person name="Zhang X."/>
            <person name="Zhang Y."/>
        </authorList>
    </citation>
    <scope>NUCLEOTIDE SEQUENCE</scope>
    <source>
        <strain evidence="4">H455</strain>
    </source>
</reference>
<evidence type="ECO:0000313" key="5">
    <source>
        <dbReference type="Proteomes" id="UP001059934"/>
    </source>
</evidence>
<keyword evidence="1" id="KW-1133">Transmembrane helix</keyword>
<feature type="transmembrane region" description="Helical" evidence="1">
    <location>
        <begin position="23"/>
        <end position="44"/>
    </location>
</feature>
<feature type="domain" description="Type 4 fimbrial biogenesis protein PilX N-terminal" evidence="3">
    <location>
        <begin position="22"/>
        <end position="71"/>
    </location>
</feature>
<evidence type="ECO:0000313" key="4">
    <source>
        <dbReference type="EMBL" id="UVW35807.1"/>
    </source>
</evidence>
<dbReference type="InterPro" id="IPR025746">
    <property type="entry name" value="PilX_N_dom"/>
</dbReference>
<sequence>MSKRHSLKRLSIQLSRQETPQKGAVLISVMIYMLVLSMLGISSMRGSAMEERMASNEWEQSRAFQAAESALIDAAQWFLFQPDLIESSADGSSGVWQTGSTSDAIGSSSFDWSNSGLVYGSGSGSGTSLFDDLYAMPRYVIEESGFEPSDNDPDTLATRTGVFYYRVSALGNGRSPGARSILQTTLEKHNN</sequence>
<keyword evidence="1" id="KW-0812">Transmembrane</keyword>
<evidence type="ECO:0000259" key="3">
    <source>
        <dbReference type="Pfam" id="PF14341"/>
    </source>
</evidence>
<evidence type="ECO:0000259" key="2">
    <source>
        <dbReference type="Pfam" id="PF13681"/>
    </source>
</evidence>
<keyword evidence="1" id="KW-0472">Membrane</keyword>
<proteinExistence type="predicted"/>
<dbReference type="Pfam" id="PF13681">
    <property type="entry name" value="PilX"/>
    <property type="match status" value="1"/>
</dbReference>
<gene>
    <name evidence="4" type="ORF">NYF23_04130</name>
</gene>
<feature type="domain" description="PilX/PilW C-terminal" evidence="2">
    <location>
        <begin position="97"/>
        <end position="186"/>
    </location>
</feature>
<dbReference type="Pfam" id="PF14341">
    <property type="entry name" value="PilX_N"/>
    <property type="match status" value="1"/>
</dbReference>
<protein>
    <submittedName>
        <fullName evidence="4">PilX N-terminal domain-containing pilus assembly protein</fullName>
    </submittedName>
</protein>
<dbReference type="InterPro" id="IPR025205">
    <property type="entry name" value="PilX/PilW_C"/>
</dbReference>
<dbReference type="EMBL" id="CP103416">
    <property type="protein sequence ID" value="UVW35807.1"/>
    <property type="molecule type" value="Genomic_DNA"/>
</dbReference>
<accession>A0ABY5TPU3</accession>
<keyword evidence="5" id="KW-1185">Reference proteome</keyword>
<name>A0ABY5TPU3_9GAMM</name>
<dbReference type="Proteomes" id="UP001059934">
    <property type="component" value="Chromosome"/>
</dbReference>
<organism evidence="4 5">
    <name type="scientific">SAR92 clade bacterium H455</name>
    <dbReference type="NCBI Taxonomy" id="2974818"/>
    <lineage>
        <taxon>Bacteria</taxon>
        <taxon>Pseudomonadati</taxon>
        <taxon>Pseudomonadota</taxon>
        <taxon>Gammaproteobacteria</taxon>
        <taxon>Cellvibrionales</taxon>
        <taxon>Porticoccaceae</taxon>
        <taxon>SAR92 clade</taxon>
    </lineage>
</organism>